<evidence type="ECO:0000313" key="11">
    <source>
        <dbReference type="EMBL" id="SFM75230.1"/>
    </source>
</evidence>
<evidence type="ECO:0000256" key="4">
    <source>
        <dbReference type="ARBA" id="ARBA00022679"/>
    </source>
</evidence>
<name>A0A1I4TFA4_9HYPH</name>
<sequence>MQGHAESRTSTGASAPHHRVEMSDVADQIAGQVSEAAEAVVEAVLPETPFVARGLRLDWAAKRGLDIGVAATALFLLLPLMLVIAALVWAGDRKAPIFRHTRLGRDGQSFGCLKFRSMVTNGEAVLAAHLAASPRARAEWAATHKLSDDPRITAIGQVLRKTSLDELPQLWNVLRGEMSLVGPRPIVQAEVARYGRAFSTCFAVPPGVTGLWQVSGRSDTTYAERVALDLDYASRWSLRRDLAIMLRTVPAVLAQRGSK</sequence>
<keyword evidence="4" id="KW-0808">Transferase</keyword>
<dbReference type="InterPro" id="IPR003362">
    <property type="entry name" value="Bact_transf"/>
</dbReference>
<reference evidence="12" key="1">
    <citation type="submission" date="2016-10" db="EMBL/GenBank/DDBJ databases">
        <authorList>
            <person name="Varghese N."/>
            <person name="Submissions S."/>
        </authorList>
    </citation>
    <scope>NUCLEOTIDE SEQUENCE [LARGE SCALE GENOMIC DNA]</scope>
    <source>
        <strain evidence="12">BL36</strain>
    </source>
</reference>
<evidence type="ECO:0000256" key="8">
    <source>
        <dbReference type="ARBA" id="ARBA00023169"/>
    </source>
</evidence>
<evidence type="ECO:0000256" key="9">
    <source>
        <dbReference type="SAM" id="Phobius"/>
    </source>
</evidence>
<evidence type="ECO:0000259" key="10">
    <source>
        <dbReference type="Pfam" id="PF02397"/>
    </source>
</evidence>
<dbReference type="GO" id="GO:0016780">
    <property type="term" value="F:phosphotransferase activity, for other substituted phosphate groups"/>
    <property type="evidence" value="ECO:0007669"/>
    <property type="project" value="TreeGrafter"/>
</dbReference>
<dbReference type="PANTHER" id="PTHR30576:SF4">
    <property type="entry name" value="UNDECAPRENYL-PHOSPHATE GALACTOSE PHOSPHOTRANSFERASE"/>
    <property type="match status" value="1"/>
</dbReference>
<accession>A0A1I4TFA4</accession>
<evidence type="ECO:0000256" key="5">
    <source>
        <dbReference type="ARBA" id="ARBA00022692"/>
    </source>
</evidence>
<keyword evidence="3" id="KW-1003">Cell membrane</keyword>
<keyword evidence="7 9" id="KW-0472">Membrane</keyword>
<comment type="similarity">
    <text evidence="2">Belongs to the bacterial sugar transferase family.</text>
</comment>
<gene>
    <name evidence="11" type="ORF">SAMN05192568_10535</name>
</gene>
<comment type="subcellular location">
    <subcellularLocation>
        <location evidence="1">Cell membrane</location>
    </subcellularLocation>
</comment>
<dbReference type="GO" id="GO:0000271">
    <property type="term" value="P:polysaccharide biosynthetic process"/>
    <property type="evidence" value="ECO:0007669"/>
    <property type="project" value="UniProtKB-KW"/>
</dbReference>
<feature type="transmembrane region" description="Helical" evidence="9">
    <location>
        <begin position="67"/>
        <end position="90"/>
    </location>
</feature>
<dbReference type="AlphaFoldDB" id="A0A1I4TFA4"/>
<keyword evidence="6 9" id="KW-1133">Transmembrane helix</keyword>
<dbReference type="PANTHER" id="PTHR30576">
    <property type="entry name" value="COLANIC BIOSYNTHESIS UDP-GLUCOSE LIPID CARRIER TRANSFERASE"/>
    <property type="match status" value="1"/>
</dbReference>
<evidence type="ECO:0000256" key="1">
    <source>
        <dbReference type="ARBA" id="ARBA00004236"/>
    </source>
</evidence>
<protein>
    <submittedName>
        <fullName evidence="11">Exopolysaccharide production protein ExoY</fullName>
    </submittedName>
</protein>
<evidence type="ECO:0000313" key="12">
    <source>
        <dbReference type="Proteomes" id="UP000199048"/>
    </source>
</evidence>
<evidence type="ECO:0000256" key="2">
    <source>
        <dbReference type="ARBA" id="ARBA00006464"/>
    </source>
</evidence>
<dbReference type="EMBL" id="FOTK01000053">
    <property type="protein sequence ID" value="SFM75230.1"/>
    <property type="molecule type" value="Genomic_DNA"/>
</dbReference>
<keyword evidence="12" id="KW-1185">Reference proteome</keyword>
<evidence type="ECO:0000256" key="3">
    <source>
        <dbReference type="ARBA" id="ARBA00022475"/>
    </source>
</evidence>
<evidence type="ECO:0000256" key="6">
    <source>
        <dbReference type="ARBA" id="ARBA00022989"/>
    </source>
</evidence>
<organism evidence="11 12">
    <name type="scientific">Methylobacterium pseudosasicola</name>
    <dbReference type="NCBI Taxonomy" id="582667"/>
    <lineage>
        <taxon>Bacteria</taxon>
        <taxon>Pseudomonadati</taxon>
        <taxon>Pseudomonadota</taxon>
        <taxon>Alphaproteobacteria</taxon>
        <taxon>Hyphomicrobiales</taxon>
        <taxon>Methylobacteriaceae</taxon>
        <taxon>Methylobacterium</taxon>
    </lineage>
</organism>
<proteinExistence type="inferred from homology"/>
<keyword evidence="5 9" id="KW-0812">Transmembrane</keyword>
<keyword evidence="8" id="KW-0270">Exopolysaccharide synthesis</keyword>
<dbReference type="Pfam" id="PF02397">
    <property type="entry name" value="Bac_transf"/>
    <property type="match status" value="1"/>
</dbReference>
<evidence type="ECO:0000256" key="7">
    <source>
        <dbReference type="ARBA" id="ARBA00023136"/>
    </source>
</evidence>
<dbReference type="STRING" id="582667.SAMN05192568_10535"/>
<dbReference type="Proteomes" id="UP000199048">
    <property type="component" value="Unassembled WGS sequence"/>
</dbReference>
<dbReference type="GO" id="GO:0005886">
    <property type="term" value="C:plasma membrane"/>
    <property type="evidence" value="ECO:0007669"/>
    <property type="project" value="UniProtKB-SubCell"/>
</dbReference>
<feature type="domain" description="Bacterial sugar transferase" evidence="10">
    <location>
        <begin position="62"/>
        <end position="253"/>
    </location>
</feature>